<keyword evidence="3 5" id="KW-0808">Transferase</keyword>
<protein>
    <submittedName>
        <fullName evidence="5">Methyltransferase</fullName>
    </submittedName>
</protein>
<evidence type="ECO:0000313" key="5">
    <source>
        <dbReference type="EMBL" id="GBL45767.1"/>
    </source>
</evidence>
<evidence type="ECO:0000256" key="2">
    <source>
        <dbReference type="ARBA" id="ARBA00022603"/>
    </source>
</evidence>
<keyword evidence="2 5" id="KW-0489">Methyltransferase</keyword>
<organism evidence="5 6">
    <name type="scientific">Sulfuriferula multivorans</name>
    <dbReference type="NCBI Taxonomy" id="1559896"/>
    <lineage>
        <taxon>Bacteria</taxon>
        <taxon>Pseudomonadati</taxon>
        <taxon>Pseudomonadota</taxon>
        <taxon>Betaproteobacteria</taxon>
        <taxon>Nitrosomonadales</taxon>
        <taxon>Sulfuricellaceae</taxon>
        <taxon>Sulfuriferula</taxon>
    </lineage>
</organism>
<name>A0A401JDX4_9PROT</name>
<dbReference type="EMBL" id="BGOW01000014">
    <property type="protein sequence ID" value="GBL45767.1"/>
    <property type="molecule type" value="Genomic_DNA"/>
</dbReference>
<evidence type="ECO:0000259" key="4">
    <source>
        <dbReference type="Pfam" id="PF08241"/>
    </source>
</evidence>
<keyword evidence="6" id="KW-1185">Reference proteome</keyword>
<dbReference type="Proteomes" id="UP000286806">
    <property type="component" value="Unassembled WGS sequence"/>
</dbReference>
<dbReference type="GO" id="GO:0008757">
    <property type="term" value="F:S-adenosylmethionine-dependent methyltransferase activity"/>
    <property type="evidence" value="ECO:0007669"/>
    <property type="project" value="InterPro"/>
</dbReference>
<evidence type="ECO:0000256" key="3">
    <source>
        <dbReference type="ARBA" id="ARBA00022679"/>
    </source>
</evidence>
<dbReference type="Gene3D" id="3.40.50.150">
    <property type="entry name" value="Vaccinia Virus protein VP39"/>
    <property type="match status" value="1"/>
</dbReference>
<dbReference type="CDD" id="cd02440">
    <property type="entry name" value="AdoMet_MTases"/>
    <property type="match status" value="1"/>
</dbReference>
<dbReference type="InterPro" id="IPR051052">
    <property type="entry name" value="Diverse_substrate_MTase"/>
</dbReference>
<dbReference type="InterPro" id="IPR029063">
    <property type="entry name" value="SAM-dependent_MTases_sf"/>
</dbReference>
<proteinExistence type="inferred from homology"/>
<dbReference type="InterPro" id="IPR013216">
    <property type="entry name" value="Methyltransf_11"/>
</dbReference>
<dbReference type="GO" id="GO:0032259">
    <property type="term" value="P:methylation"/>
    <property type="evidence" value="ECO:0007669"/>
    <property type="project" value="UniProtKB-KW"/>
</dbReference>
<accession>A0A401JDX4</accession>
<comment type="similarity">
    <text evidence="1">Belongs to the methyltransferase superfamily.</text>
</comment>
<dbReference type="RefSeq" id="WP_223247739.1">
    <property type="nucleotide sequence ID" value="NZ_BGOW01000014.1"/>
</dbReference>
<evidence type="ECO:0000256" key="1">
    <source>
        <dbReference type="ARBA" id="ARBA00008361"/>
    </source>
</evidence>
<reference evidence="5 6" key="1">
    <citation type="journal article" date="2019" name="Front. Microbiol.">
        <title>Genomes of Neutrophilic Sulfur-Oxidizing Chemolithoautotrophs Representing 9 Proteobacterial Species From 8 Genera.</title>
        <authorList>
            <person name="Watanabe T."/>
            <person name="Kojima H."/>
            <person name="Umezawa K."/>
            <person name="Hori C."/>
            <person name="Takasuka T.E."/>
            <person name="Kato Y."/>
            <person name="Fukui M."/>
        </authorList>
    </citation>
    <scope>NUCLEOTIDE SEQUENCE [LARGE SCALE GENOMIC DNA]</scope>
    <source>
        <strain evidence="5 6">TTN</strain>
    </source>
</reference>
<comment type="caution">
    <text evidence="5">The sequence shown here is derived from an EMBL/GenBank/DDBJ whole genome shotgun (WGS) entry which is preliminary data.</text>
</comment>
<sequence>MNKTTLADHALPFTGERFVPERQDEIAIEHMHRYALAMEFCDNKDILDIASGEGYGSDLLATRAKSVIGVDIAKEAIEHSQSKYQRSNLRYLEGRADSIPLDACSVDVVVSFETLEHHNMHEEMYAEIKRVLRPGGLLIISTPDKLFYSDLPKFENEYHVKELYLEEFRNLSAKYFKNVTMVFQKLAYGSLLVSEQNNTAFEYYAGTVGEIDSSAQLPEPTYNICMASDETVPPVGVSLFDAAKILADYQAQSSEKPRLDARLESLSKQLNDVVNSRSYRLGRMLTWLPRKISGGNT</sequence>
<dbReference type="PANTHER" id="PTHR44942:SF4">
    <property type="entry name" value="METHYLTRANSFERASE TYPE 11 DOMAIN-CONTAINING PROTEIN"/>
    <property type="match status" value="1"/>
</dbReference>
<dbReference type="Pfam" id="PF08241">
    <property type="entry name" value="Methyltransf_11"/>
    <property type="match status" value="1"/>
</dbReference>
<dbReference type="PANTHER" id="PTHR44942">
    <property type="entry name" value="METHYLTRANSF_11 DOMAIN-CONTAINING PROTEIN"/>
    <property type="match status" value="1"/>
</dbReference>
<dbReference type="SUPFAM" id="SSF53335">
    <property type="entry name" value="S-adenosyl-L-methionine-dependent methyltransferases"/>
    <property type="match status" value="1"/>
</dbReference>
<dbReference type="AlphaFoldDB" id="A0A401JDX4"/>
<feature type="domain" description="Methyltransferase type 11" evidence="4">
    <location>
        <begin position="47"/>
        <end position="140"/>
    </location>
</feature>
<gene>
    <name evidence="5" type="ORF">SFMTTN_1578</name>
</gene>
<evidence type="ECO:0000313" key="6">
    <source>
        <dbReference type="Proteomes" id="UP000286806"/>
    </source>
</evidence>